<name>H8YVT3_9GAMM</name>
<dbReference type="Proteomes" id="UP000002964">
    <property type="component" value="Unassembled WGS sequence"/>
</dbReference>
<dbReference type="EMBL" id="JH603163">
    <property type="protein sequence ID" value="EIC24023.1"/>
    <property type="molecule type" value="Genomic_DNA"/>
</dbReference>
<keyword evidence="2" id="KW-1185">Reference proteome</keyword>
<evidence type="ECO:0000313" key="2">
    <source>
        <dbReference type="Proteomes" id="UP000002964"/>
    </source>
</evidence>
<proteinExistence type="predicted"/>
<reference evidence="2" key="1">
    <citation type="submission" date="2011-06" db="EMBL/GenBank/DDBJ databases">
        <authorList>
            <consortium name="US DOE Joint Genome Institute (JGI-PGF)"/>
            <person name="Lucas S."/>
            <person name="Han J."/>
            <person name="Lapidus A."/>
            <person name="Cheng J.-F."/>
            <person name="Goodwin L."/>
            <person name="Pitluck S."/>
            <person name="Peters L."/>
            <person name="Land M.L."/>
            <person name="Hauser L."/>
            <person name="Vogl K."/>
            <person name="Liu Z."/>
            <person name="Overmann J."/>
            <person name="Frigaard N.-U."/>
            <person name="Bryant D.A."/>
            <person name="Woyke T.J."/>
        </authorList>
    </citation>
    <scope>NUCLEOTIDE SEQUENCE [LARGE SCALE GENOMIC DNA]</scope>
    <source>
        <strain evidence="2">970</strain>
    </source>
</reference>
<protein>
    <submittedName>
        <fullName evidence="1">Uncharacterized protein</fullName>
    </submittedName>
</protein>
<gene>
    <name evidence="1" type="ORF">Thi970DRAFT_00164</name>
</gene>
<evidence type="ECO:0000313" key="1">
    <source>
        <dbReference type="EMBL" id="EIC24023.1"/>
    </source>
</evidence>
<sequence length="85" mass="9344">MATPKISTQPDIRKLVSQFLAQTPSLYLDDGSRHVKVRSSVTQDFVLVPFSPSDHRAVKSLRAQLRRLAATGHGLMFARGRLAAA</sequence>
<dbReference type="OrthoDB" id="5776205at2"/>
<dbReference type="HOGENOM" id="CLU_2620950_0_0_6"/>
<organism evidence="1 2">
    <name type="scientific">Thiorhodovibrio frisius</name>
    <dbReference type="NCBI Taxonomy" id="631362"/>
    <lineage>
        <taxon>Bacteria</taxon>
        <taxon>Pseudomonadati</taxon>
        <taxon>Pseudomonadota</taxon>
        <taxon>Gammaproteobacteria</taxon>
        <taxon>Chromatiales</taxon>
        <taxon>Chromatiaceae</taxon>
        <taxon>Thiorhodovibrio</taxon>
    </lineage>
</organism>
<dbReference type="AlphaFoldDB" id="H8YVT3"/>
<accession>H8YVT3</accession>
<reference evidence="1 2" key="2">
    <citation type="submission" date="2011-11" db="EMBL/GenBank/DDBJ databases">
        <authorList>
            <consortium name="US DOE Joint Genome Institute"/>
            <person name="Lucas S."/>
            <person name="Han J."/>
            <person name="Lapidus A."/>
            <person name="Cheng J.-F."/>
            <person name="Goodwin L."/>
            <person name="Pitluck S."/>
            <person name="Peters L."/>
            <person name="Ovchinnikova G."/>
            <person name="Zhang X."/>
            <person name="Detter J.C."/>
            <person name="Han C."/>
            <person name="Tapia R."/>
            <person name="Land M."/>
            <person name="Hauser L."/>
            <person name="Kyrpides N."/>
            <person name="Ivanova N."/>
            <person name="Pagani I."/>
            <person name="Vogl K."/>
            <person name="Liu Z."/>
            <person name="Overmann J."/>
            <person name="Frigaard N.-U."/>
            <person name="Bryant D."/>
            <person name="Woyke T."/>
        </authorList>
    </citation>
    <scope>NUCLEOTIDE SEQUENCE [LARGE SCALE GENOMIC DNA]</scope>
    <source>
        <strain evidence="1 2">970</strain>
    </source>
</reference>